<protein>
    <submittedName>
        <fullName evidence="2">Uncharacterized protein</fullName>
    </submittedName>
</protein>
<feature type="region of interest" description="Disordered" evidence="1">
    <location>
        <begin position="83"/>
        <end position="102"/>
    </location>
</feature>
<dbReference type="AlphaFoldDB" id="A0A9P6JP18"/>
<keyword evidence="3" id="KW-1185">Reference proteome</keyword>
<accession>A0A9P6JP18</accession>
<reference evidence="2" key="1">
    <citation type="submission" date="2020-11" db="EMBL/GenBank/DDBJ databases">
        <authorList>
            <consortium name="DOE Joint Genome Institute"/>
            <person name="Ahrendt S."/>
            <person name="Riley R."/>
            <person name="Andreopoulos W."/>
            <person name="Labutti K."/>
            <person name="Pangilinan J."/>
            <person name="Ruiz-Duenas F.J."/>
            <person name="Barrasa J.M."/>
            <person name="Sanchez-Garcia M."/>
            <person name="Camarero S."/>
            <person name="Miyauchi S."/>
            <person name="Serrano A."/>
            <person name="Linde D."/>
            <person name="Babiker R."/>
            <person name="Drula E."/>
            <person name="Ayuso-Fernandez I."/>
            <person name="Pacheco R."/>
            <person name="Padilla G."/>
            <person name="Ferreira P."/>
            <person name="Barriuso J."/>
            <person name="Kellner H."/>
            <person name="Castanera R."/>
            <person name="Alfaro M."/>
            <person name="Ramirez L."/>
            <person name="Pisabarro A.G."/>
            <person name="Kuo A."/>
            <person name="Tritt A."/>
            <person name="Lipzen A."/>
            <person name="He G."/>
            <person name="Yan M."/>
            <person name="Ng V."/>
            <person name="Cullen D."/>
            <person name="Martin F."/>
            <person name="Rosso M.-N."/>
            <person name="Henrissat B."/>
            <person name="Hibbett D."/>
            <person name="Martinez A.T."/>
            <person name="Grigoriev I.V."/>
        </authorList>
    </citation>
    <scope>NUCLEOTIDE SEQUENCE</scope>
    <source>
        <strain evidence="2">CBS 506.95</strain>
    </source>
</reference>
<gene>
    <name evidence="2" type="ORF">CPB83DRAFT_895089</name>
</gene>
<comment type="caution">
    <text evidence="2">The sequence shown here is derived from an EMBL/GenBank/DDBJ whole genome shotgun (WGS) entry which is preliminary data.</text>
</comment>
<evidence type="ECO:0000313" key="2">
    <source>
        <dbReference type="EMBL" id="KAF9527686.1"/>
    </source>
</evidence>
<evidence type="ECO:0000313" key="3">
    <source>
        <dbReference type="Proteomes" id="UP000807306"/>
    </source>
</evidence>
<dbReference type="Proteomes" id="UP000807306">
    <property type="component" value="Unassembled WGS sequence"/>
</dbReference>
<dbReference type="EMBL" id="MU157859">
    <property type="protein sequence ID" value="KAF9527686.1"/>
    <property type="molecule type" value="Genomic_DNA"/>
</dbReference>
<proteinExistence type="predicted"/>
<name>A0A9P6JP18_9AGAR</name>
<organism evidence="2 3">
    <name type="scientific">Crepidotus variabilis</name>
    <dbReference type="NCBI Taxonomy" id="179855"/>
    <lineage>
        <taxon>Eukaryota</taxon>
        <taxon>Fungi</taxon>
        <taxon>Dikarya</taxon>
        <taxon>Basidiomycota</taxon>
        <taxon>Agaricomycotina</taxon>
        <taxon>Agaricomycetes</taxon>
        <taxon>Agaricomycetidae</taxon>
        <taxon>Agaricales</taxon>
        <taxon>Agaricineae</taxon>
        <taxon>Crepidotaceae</taxon>
        <taxon>Crepidotus</taxon>
    </lineage>
</organism>
<sequence>MTHSSTAFFQGANSVQLEGTTINSTTVGGNIINNHLSGAYGSEFQQLIHHCLLGALVDSNKQYDAPQCEEETRETVIQQMDDWGRSRARQSSPVMRMRGGVGAGKSTLAQTIAMTYKRESRQRSNYSS</sequence>
<evidence type="ECO:0000256" key="1">
    <source>
        <dbReference type="SAM" id="MobiDB-lite"/>
    </source>
</evidence>